<sequence>MPIEICNELCSGIVKGGREWLIQFSDNILESRKESNNLQVLSMVFIK</sequence>
<dbReference type="BioCyc" id="LINT1001599:G11K9-5406-MONOMER"/>
<accession>M3HHV0</accession>
<evidence type="ECO:0000313" key="1">
    <source>
        <dbReference type="EMBL" id="EMG12200.1"/>
    </source>
</evidence>
<protein>
    <submittedName>
        <fullName evidence="1">Uncharacterized protein</fullName>
    </submittedName>
</protein>
<organism evidence="1 2">
    <name type="scientific">Leptospira interrogans serovar Grippotyphosa str. LT2186</name>
    <dbReference type="NCBI Taxonomy" id="1001599"/>
    <lineage>
        <taxon>Bacteria</taxon>
        <taxon>Pseudomonadati</taxon>
        <taxon>Spirochaetota</taxon>
        <taxon>Spirochaetia</taxon>
        <taxon>Leptospirales</taxon>
        <taxon>Leptospiraceae</taxon>
        <taxon>Leptospira</taxon>
    </lineage>
</organism>
<proteinExistence type="predicted"/>
<reference evidence="1 2" key="1">
    <citation type="submission" date="2013-02" db="EMBL/GenBank/DDBJ databases">
        <authorList>
            <person name="Harkins D.M."/>
            <person name="Durkin A.S."/>
            <person name="Brinkac L.M."/>
            <person name="Haft D.H."/>
            <person name="Selengut J.D."/>
            <person name="Sanka R."/>
            <person name="DePew J."/>
            <person name="Purushe J."/>
            <person name="Tulsiani S.M."/>
            <person name="Graham G.C."/>
            <person name="Burns M.-A."/>
            <person name="Dohnt M.F."/>
            <person name="Smythe L.D."/>
            <person name="McKay D.B."/>
            <person name="Craig S.B."/>
            <person name="Vinetz J.M."/>
            <person name="Sutton G.G."/>
            <person name="Nierman W.C."/>
            <person name="Fouts D.E."/>
        </authorList>
    </citation>
    <scope>NUCLEOTIDE SEQUENCE [LARGE SCALE GENOMIC DNA]</scope>
    <source>
        <strain evidence="1 2">LT2186</strain>
    </source>
</reference>
<name>M3HHV0_LEPIR</name>
<dbReference type="AlphaFoldDB" id="M3HHV0"/>
<evidence type="ECO:0000313" key="2">
    <source>
        <dbReference type="Proteomes" id="UP000011776"/>
    </source>
</evidence>
<dbReference type="Proteomes" id="UP000011776">
    <property type="component" value="Unassembled WGS sequence"/>
</dbReference>
<comment type="caution">
    <text evidence="1">The sequence shown here is derived from an EMBL/GenBank/DDBJ whole genome shotgun (WGS) entry which is preliminary data.</text>
</comment>
<gene>
    <name evidence="1" type="ORF">LEP1GSC151_0072</name>
</gene>
<dbReference type="EMBL" id="AFME02000115">
    <property type="protein sequence ID" value="EMG12200.1"/>
    <property type="molecule type" value="Genomic_DNA"/>
</dbReference>